<gene>
    <name evidence="1" type="ORF">Ctob_000134</name>
</gene>
<dbReference type="OrthoDB" id="46988at2759"/>
<dbReference type="AlphaFoldDB" id="A0A0M0J3P0"/>
<evidence type="ECO:0000313" key="1">
    <source>
        <dbReference type="EMBL" id="KOO20868.1"/>
    </source>
</evidence>
<dbReference type="Proteomes" id="UP000037460">
    <property type="component" value="Unassembled WGS sequence"/>
</dbReference>
<keyword evidence="2" id="KW-1185">Reference proteome</keyword>
<comment type="caution">
    <text evidence="1">The sequence shown here is derived from an EMBL/GenBank/DDBJ whole genome shotgun (WGS) entry which is preliminary data.</text>
</comment>
<evidence type="ECO:0000313" key="2">
    <source>
        <dbReference type="Proteomes" id="UP000037460"/>
    </source>
</evidence>
<sequence length="511" mass="53369">MSAEEGVQFPSDSNGKRSTLAGGKLIFAAAAGAADASLAEAISGEKNWRQEYTKHLTRLMEVSAASPENALKMADAGLDALYTNFEFVRDGANVRLPEAMAKPSAQRALSTGKVIGAMPPALTLEVPYEGKQLSGPALSAQIQAWADYGCMEPDCAAALSSLVGGGKALDLRGKVFVVLGATSALGPLKSLLLWGATVVGVARRKRENWSSLIEFARASSGTLIFPLYKPTDATASDEVLAAAAGADLMVDTPEIGAWLKGVLATLKAPAVMGMYTYLDSDQHVRVSLACDAVMREAVDSKSASGLAYIQTPSIAVDVPPAVHAAAQAAYNASWLSMLGYAPNARPAVKSATTGAPDRFVEDLFLSLQGPNYALAKSMQMWRQLLARCRDGVLVSTNVAPAARTASVVSGDNKNAGTVAVALEGTGYFKPLAVFDGETVSVCMAALLVYDVLNPASLANPRVSLAHPHDLLSANAFHGGYYRCGIKPAALAKLQFLSGKLLGRAKAPLSHL</sequence>
<organism evidence="1 2">
    <name type="scientific">Chrysochromulina tobinii</name>
    <dbReference type="NCBI Taxonomy" id="1460289"/>
    <lineage>
        <taxon>Eukaryota</taxon>
        <taxon>Haptista</taxon>
        <taxon>Haptophyta</taxon>
        <taxon>Prymnesiophyceae</taxon>
        <taxon>Prymnesiales</taxon>
        <taxon>Chrysochromulinaceae</taxon>
        <taxon>Chrysochromulina</taxon>
    </lineage>
</organism>
<protein>
    <submittedName>
        <fullName evidence="1">Uncharacterized protein</fullName>
    </submittedName>
</protein>
<name>A0A0M0J3P0_9EUKA</name>
<dbReference type="EMBL" id="JWZX01003407">
    <property type="protein sequence ID" value="KOO20868.1"/>
    <property type="molecule type" value="Genomic_DNA"/>
</dbReference>
<proteinExistence type="predicted"/>
<accession>A0A0M0J3P0</accession>
<reference evidence="2" key="1">
    <citation type="journal article" date="2015" name="PLoS Genet.">
        <title>Genome Sequence and Transcriptome Analyses of Chrysochromulina tobin: Metabolic Tools for Enhanced Algal Fitness in the Prominent Order Prymnesiales (Haptophyceae).</title>
        <authorList>
            <person name="Hovde B.T."/>
            <person name="Deodato C.R."/>
            <person name="Hunsperger H.M."/>
            <person name="Ryken S.A."/>
            <person name="Yost W."/>
            <person name="Jha R.K."/>
            <person name="Patterson J."/>
            <person name="Monnat R.J. Jr."/>
            <person name="Barlow S.B."/>
            <person name="Starkenburg S.R."/>
            <person name="Cattolico R.A."/>
        </authorList>
    </citation>
    <scope>NUCLEOTIDE SEQUENCE</scope>
    <source>
        <strain evidence="2">CCMP291</strain>
    </source>
</reference>